<evidence type="ECO:0000256" key="1">
    <source>
        <dbReference type="SAM" id="MobiDB-lite"/>
    </source>
</evidence>
<organism evidence="2 3">
    <name type="scientific">Georgenia halophila</name>
    <dbReference type="NCBI Taxonomy" id="620889"/>
    <lineage>
        <taxon>Bacteria</taxon>
        <taxon>Bacillati</taxon>
        <taxon>Actinomycetota</taxon>
        <taxon>Actinomycetes</taxon>
        <taxon>Micrococcales</taxon>
        <taxon>Bogoriellaceae</taxon>
        <taxon>Georgenia</taxon>
    </lineage>
</organism>
<protein>
    <submittedName>
        <fullName evidence="2">Uncharacterized protein</fullName>
    </submittedName>
</protein>
<gene>
    <name evidence="2" type="ORF">GCM10023169_29690</name>
</gene>
<dbReference type="EMBL" id="BAABGN010000012">
    <property type="protein sequence ID" value="GAA4428505.1"/>
    <property type="molecule type" value="Genomic_DNA"/>
</dbReference>
<dbReference type="Proteomes" id="UP001500622">
    <property type="component" value="Unassembled WGS sequence"/>
</dbReference>
<comment type="caution">
    <text evidence="2">The sequence shown here is derived from an EMBL/GenBank/DDBJ whole genome shotgun (WGS) entry which is preliminary data.</text>
</comment>
<name>A0ABP8LF67_9MICO</name>
<reference evidence="3" key="1">
    <citation type="journal article" date="2019" name="Int. J. Syst. Evol. Microbiol.">
        <title>The Global Catalogue of Microorganisms (GCM) 10K type strain sequencing project: providing services to taxonomists for standard genome sequencing and annotation.</title>
        <authorList>
            <consortium name="The Broad Institute Genomics Platform"/>
            <consortium name="The Broad Institute Genome Sequencing Center for Infectious Disease"/>
            <person name="Wu L."/>
            <person name="Ma J."/>
        </authorList>
    </citation>
    <scope>NUCLEOTIDE SEQUENCE [LARGE SCALE GENOMIC DNA]</scope>
    <source>
        <strain evidence="3">JCM 17810</strain>
    </source>
</reference>
<feature type="region of interest" description="Disordered" evidence="1">
    <location>
        <begin position="1"/>
        <end position="27"/>
    </location>
</feature>
<evidence type="ECO:0000313" key="2">
    <source>
        <dbReference type="EMBL" id="GAA4428505.1"/>
    </source>
</evidence>
<evidence type="ECO:0000313" key="3">
    <source>
        <dbReference type="Proteomes" id="UP001500622"/>
    </source>
</evidence>
<keyword evidence="3" id="KW-1185">Reference proteome</keyword>
<accession>A0ABP8LF67</accession>
<sequence length="83" mass="8943">MTITVPELAFPADTKGKSDGSNLAPTDKRAGCAKHAIRGQNRSTRCAVHATMARRADRSGPDYWPAALSGLCVMHADKRLAHR</sequence>
<proteinExistence type="predicted"/>